<accession>A0A5N5HMH8</accession>
<dbReference type="Proteomes" id="UP000327157">
    <property type="component" value="Chromosome 8"/>
</dbReference>
<evidence type="ECO:0000313" key="1">
    <source>
        <dbReference type="EMBL" id="KAB2629166.1"/>
    </source>
</evidence>
<sequence length="198" mass="23534">MNKDVIVLIIMESDLFGNEHTIFIGRYDIIEFCYMAEISTICISIYIRQLLSILKKNNLDGLCEFIDPGRISQKVVQLFMFCRFHWLLAIIYPSNELIYYMDSPTLKMFKTQKGIKDRKKNQLESSKGKEHCCPLQEGIVEREYYVMKYMKEIIDDPNCSIITNFKEKAIYTQHEFDALRMQWDEYVDDFIPIDETLD</sequence>
<evidence type="ECO:0000313" key="2">
    <source>
        <dbReference type="Proteomes" id="UP000327157"/>
    </source>
</evidence>
<dbReference type="SUPFAM" id="SSF54001">
    <property type="entry name" value="Cysteine proteinases"/>
    <property type="match status" value="1"/>
</dbReference>
<keyword evidence="1" id="KW-0645">Protease</keyword>
<reference evidence="2" key="2">
    <citation type="submission" date="2019-10" db="EMBL/GenBank/DDBJ databases">
        <title>A de novo genome assembly of a pear dwarfing rootstock.</title>
        <authorList>
            <person name="Wang F."/>
            <person name="Wang J."/>
            <person name="Li S."/>
            <person name="Zhang Y."/>
            <person name="Fang M."/>
            <person name="Ma L."/>
            <person name="Zhao Y."/>
            <person name="Jiang S."/>
        </authorList>
    </citation>
    <scope>NUCLEOTIDE SEQUENCE [LARGE SCALE GENOMIC DNA]</scope>
</reference>
<dbReference type="EMBL" id="SMOL01000148">
    <property type="protein sequence ID" value="KAB2629166.1"/>
    <property type="molecule type" value="Genomic_DNA"/>
</dbReference>
<reference evidence="1 2" key="1">
    <citation type="submission" date="2019-09" db="EMBL/GenBank/DDBJ databases">
        <authorList>
            <person name="Ou C."/>
        </authorList>
    </citation>
    <scope>NUCLEOTIDE SEQUENCE [LARGE SCALE GENOMIC DNA]</scope>
    <source>
        <strain evidence="1">S2</strain>
        <tissue evidence="1">Leaf</tissue>
    </source>
</reference>
<reference evidence="1 2" key="3">
    <citation type="submission" date="2019-11" db="EMBL/GenBank/DDBJ databases">
        <title>A de novo genome assembly of a pear dwarfing rootstock.</title>
        <authorList>
            <person name="Wang F."/>
            <person name="Wang J."/>
            <person name="Li S."/>
            <person name="Zhang Y."/>
            <person name="Fang M."/>
            <person name="Ma L."/>
            <person name="Zhao Y."/>
            <person name="Jiang S."/>
        </authorList>
    </citation>
    <scope>NUCLEOTIDE SEQUENCE [LARGE SCALE GENOMIC DNA]</scope>
    <source>
        <strain evidence="1">S2</strain>
        <tissue evidence="1">Leaf</tissue>
    </source>
</reference>
<dbReference type="OrthoDB" id="1869436at2759"/>
<organism evidence="1 2">
    <name type="scientific">Pyrus ussuriensis x Pyrus communis</name>
    <dbReference type="NCBI Taxonomy" id="2448454"/>
    <lineage>
        <taxon>Eukaryota</taxon>
        <taxon>Viridiplantae</taxon>
        <taxon>Streptophyta</taxon>
        <taxon>Embryophyta</taxon>
        <taxon>Tracheophyta</taxon>
        <taxon>Spermatophyta</taxon>
        <taxon>Magnoliopsida</taxon>
        <taxon>eudicotyledons</taxon>
        <taxon>Gunneridae</taxon>
        <taxon>Pentapetalae</taxon>
        <taxon>rosids</taxon>
        <taxon>fabids</taxon>
        <taxon>Rosales</taxon>
        <taxon>Rosaceae</taxon>
        <taxon>Amygdaloideae</taxon>
        <taxon>Maleae</taxon>
        <taxon>Pyrus</taxon>
    </lineage>
</organism>
<proteinExistence type="predicted"/>
<gene>
    <name evidence="1" type="ORF">D8674_033961</name>
</gene>
<dbReference type="GO" id="GO:0006508">
    <property type="term" value="P:proteolysis"/>
    <property type="evidence" value="ECO:0007669"/>
    <property type="project" value="UniProtKB-KW"/>
</dbReference>
<dbReference type="AlphaFoldDB" id="A0A5N5HMH8"/>
<dbReference type="GO" id="GO:0008233">
    <property type="term" value="F:peptidase activity"/>
    <property type="evidence" value="ECO:0007669"/>
    <property type="project" value="UniProtKB-KW"/>
</dbReference>
<dbReference type="InterPro" id="IPR038765">
    <property type="entry name" value="Papain-like_cys_pep_sf"/>
</dbReference>
<keyword evidence="2" id="KW-1185">Reference proteome</keyword>
<protein>
    <submittedName>
        <fullName evidence="1">Ubiquitin-like-specific protease ESD4</fullName>
    </submittedName>
</protein>
<keyword evidence="1" id="KW-0378">Hydrolase</keyword>
<comment type="caution">
    <text evidence="1">The sequence shown here is derived from an EMBL/GenBank/DDBJ whole genome shotgun (WGS) entry which is preliminary data.</text>
</comment>
<name>A0A5N5HMH8_9ROSA</name>
<dbReference type="Gene3D" id="3.40.395.10">
    <property type="entry name" value="Adenoviral Proteinase, Chain A"/>
    <property type="match status" value="1"/>
</dbReference>